<dbReference type="AlphaFoldDB" id="A0A7C8LDC7"/>
<name>A0A7C8LDC7_9FIRM</name>
<dbReference type="PANTHER" id="PTHR30033">
    <property type="entry name" value="FLAGELLAR HOOK-ASSOCIATED PROTEIN 1"/>
    <property type="match status" value="1"/>
</dbReference>
<evidence type="ECO:0000256" key="2">
    <source>
        <dbReference type="ARBA" id="ARBA00004613"/>
    </source>
</evidence>
<keyword evidence="10" id="KW-0282">Flagellum</keyword>
<evidence type="ECO:0000259" key="7">
    <source>
        <dbReference type="Pfam" id="PF00460"/>
    </source>
</evidence>
<dbReference type="Proteomes" id="UP000483018">
    <property type="component" value="Unassembled WGS sequence"/>
</dbReference>
<dbReference type="GO" id="GO:0009424">
    <property type="term" value="C:bacterial-type flagellum hook"/>
    <property type="evidence" value="ECO:0007669"/>
    <property type="project" value="InterPro"/>
</dbReference>
<dbReference type="EMBL" id="WSLF01000003">
    <property type="protein sequence ID" value="KAE9635605.1"/>
    <property type="molecule type" value="Genomic_DNA"/>
</dbReference>
<keyword evidence="11" id="KW-1185">Reference proteome</keyword>
<organism evidence="10 11">
    <name type="scientific">Defluviitalea raffinosedens</name>
    <dbReference type="NCBI Taxonomy" id="1450156"/>
    <lineage>
        <taxon>Bacteria</taxon>
        <taxon>Bacillati</taxon>
        <taxon>Bacillota</taxon>
        <taxon>Clostridia</taxon>
        <taxon>Lachnospirales</taxon>
        <taxon>Defluviitaleaceae</taxon>
        <taxon>Defluviitalea</taxon>
    </lineage>
</organism>
<dbReference type="GO" id="GO:0005198">
    <property type="term" value="F:structural molecule activity"/>
    <property type="evidence" value="ECO:0007669"/>
    <property type="project" value="InterPro"/>
</dbReference>
<dbReference type="Pfam" id="PF22638">
    <property type="entry name" value="FlgK_D1"/>
    <property type="match status" value="1"/>
</dbReference>
<evidence type="ECO:0000313" key="11">
    <source>
        <dbReference type="Proteomes" id="UP000483018"/>
    </source>
</evidence>
<dbReference type="RefSeq" id="WP_158739852.1">
    <property type="nucleotide sequence ID" value="NZ_JAFBEP010000001.1"/>
</dbReference>
<evidence type="ECO:0000259" key="8">
    <source>
        <dbReference type="Pfam" id="PF06429"/>
    </source>
</evidence>
<sequence>MSSTFLGLNTGVNGIFTARTALDVTAHNITNANTKGYSRQVVEQRATKAIPNAGKGMIGTGSEVYGIDQLRNFYIDTKYWSESSTLGQYSVKTTQLSLIESLFNEPSDSGFNTIFNNFFNAVNGLVNNADSGEHRAALKEAAATLTHYFNSTAEHLKKYQRDLNFEIKTKVEEINVISRKIQNLNQQIYKYEMDGSKANDLRDERARLVDQLSKIINVEAEELEVNGEKQFRVKINGQILVNHFNAKQLKVVPRENSDGDAVKYNPEDVDGLYDIKWENGNDFDISDPNLSGELKGYLDMRDGNNNLNFKGKFDSAVNNGDGTITLTIKDPSRIDLDSKGIIAINGYNVEYDGLKYDSATNTITIEVSQTQWDSIPAPASGSSVEVGNGMSYKGIPYYLNRLNEFVRIFAKAVNEGKDRNGDNISELNGGHFNAVNSEGETGTYFFTYKENGSAKGSNELGGSLDYTKITAENFTLSKDILEDVGKIAAALQGEDLPSGNGFMEALKALRNYTHLFREGTADSYMNSIVSELGINGQQAKMLEKTQTNITMAVENQRLSVSGVDLNEEMSYMIQYQQLYNAAAKVISVMDEILDVTINRMGA</sequence>
<dbReference type="InterPro" id="IPR002371">
    <property type="entry name" value="FlgK"/>
</dbReference>
<dbReference type="Pfam" id="PF00460">
    <property type="entry name" value="Flg_bb_rod"/>
    <property type="match status" value="1"/>
</dbReference>
<dbReference type="InterPro" id="IPR010930">
    <property type="entry name" value="Flg_bb/hook_C_dom"/>
</dbReference>
<dbReference type="InterPro" id="IPR001444">
    <property type="entry name" value="Flag_bb_rod_N"/>
</dbReference>
<comment type="similarity">
    <text evidence="3">Belongs to the flagella basal body rod proteins family.</text>
</comment>
<dbReference type="SUPFAM" id="SSF64518">
    <property type="entry name" value="Phase 1 flagellin"/>
    <property type="match status" value="1"/>
</dbReference>
<evidence type="ECO:0000256" key="1">
    <source>
        <dbReference type="ARBA" id="ARBA00004365"/>
    </source>
</evidence>
<keyword evidence="5" id="KW-0964">Secreted</keyword>
<comment type="subcellular location">
    <subcellularLocation>
        <location evidence="1">Bacterial flagellum</location>
    </subcellularLocation>
    <subcellularLocation>
        <location evidence="2">Secreted</location>
    </subcellularLocation>
</comment>
<dbReference type="Pfam" id="PF06429">
    <property type="entry name" value="Flg_bbr_C"/>
    <property type="match status" value="1"/>
</dbReference>
<gene>
    <name evidence="10" type="primary">flgK</name>
    <name evidence="10" type="ORF">GND95_05520</name>
</gene>
<evidence type="ECO:0000256" key="3">
    <source>
        <dbReference type="ARBA" id="ARBA00009677"/>
    </source>
</evidence>
<reference evidence="10 11" key="1">
    <citation type="submission" date="2019-12" db="EMBL/GenBank/DDBJ databases">
        <title>Defluviitalea raffinosedens, isolated from a biogas fermenter, genome sequencing and characterization.</title>
        <authorList>
            <person name="Rettenmaier R."/>
            <person name="Schneider M."/>
            <person name="Neuhaus K."/>
            <person name="Liebl W."/>
            <person name="Zverlov V."/>
        </authorList>
    </citation>
    <scope>NUCLEOTIDE SEQUENCE [LARGE SCALE GENOMIC DNA]</scope>
    <source>
        <strain evidence="10 11">249c-K6</strain>
    </source>
</reference>
<evidence type="ECO:0000256" key="6">
    <source>
        <dbReference type="ARBA" id="ARBA00023143"/>
    </source>
</evidence>
<protein>
    <recommendedName>
        <fullName evidence="4">Flagellar hook-associated protein 1</fullName>
    </recommendedName>
</protein>
<keyword evidence="10" id="KW-0966">Cell projection</keyword>
<keyword evidence="10" id="KW-0969">Cilium</keyword>
<dbReference type="GO" id="GO:0005576">
    <property type="term" value="C:extracellular region"/>
    <property type="evidence" value="ECO:0007669"/>
    <property type="project" value="UniProtKB-SubCell"/>
</dbReference>
<feature type="domain" description="Flagellar basal body rod protein N-terminal" evidence="7">
    <location>
        <begin position="8"/>
        <end position="37"/>
    </location>
</feature>
<comment type="caution">
    <text evidence="10">The sequence shown here is derived from an EMBL/GenBank/DDBJ whole genome shotgun (WGS) entry which is preliminary data.</text>
</comment>
<dbReference type="PRINTS" id="PR01005">
    <property type="entry name" value="FLGHOOKAP1"/>
</dbReference>
<dbReference type="NCBIfam" id="TIGR02492">
    <property type="entry name" value="flgK_ends"/>
    <property type="match status" value="1"/>
</dbReference>
<evidence type="ECO:0000313" key="10">
    <source>
        <dbReference type="EMBL" id="KAE9635605.1"/>
    </source>
</evidence>
<evidence type="ECO:0000256" key="5">
    <source>
        <dbReference type="ARBA" id="ARBA00022525"/>
    </source>
</evidence>
<evidence type="ECO:0000259" key="9">
    <source>
        <dbReference type="Pfam" id="PF22638"/>
    </source>
</evidence>
<accession>A0A7C8LDC7</accession>
<proteinExistence type="inferred from homology"/>
<feature type="domain" description="Flagellar basal-body/hook protein C-terminal" evidence="8">
    <location>
        <begin position="556"/>
        <end position="598"/>
    </location>
</feature>
<feature type="domain" description="Flagellar hook-associated protein FlgK helical" evidence="9">
    <location>
        <begin position="97"/>
        <end position="303"/>
    </location>
</feature>
<dbReference type="PANTHER" id="PTHR30033:SF1">
    <property type="entry name" value="FLAGELLAR HOOK-ASSOCIATED PROTEIN 1"/>
    <property type="match status" value="1"/>
</dbReference>
<keyword evidence="6" id="KW-0975">Bacterial flagellum</keyword>
<dbReference type="InterPro" id="IPR053927">
    <property type="entry name" value="FlgK_helical"/>
</dbReference>
<dbReference type="GO" id="GO:0044780">
    <property type="term" value="P:bacterial-type flagellum assembly"/>
    <property type="evidence" value="ECO:0007669"/>
    <property type="project" value="InterPro"/>
</dbReference>
<dbReference type="OrthoDB" id="9802553at2"/>
<evidence type="ECO:0000256" key="4">
    <source>
        <dbReference type="ARBA" id="ARBA00016244"/>
    </source>
</evidence>